<dbReference type="InterPro" id="IPR038071">
    <property type="entry name" value="UROD/MetE-like_sf"/>
</dbReference>
<protein>
    <submittedName>
        <fullName evidence="3">Cobalamin-independent synthase, Catalytic domain</fullName>
    </submittedName>
</protein>
<comment type="caution">
    <text evidence="3">The sequence shown here is derived from an EMBL/GenBank/DDBJ whole genome shotgun (WGS) entry which is preliminary data.</text>
</comment>
<proteinExistence type="predicted"/>
<dbReference type="EMBL" id="JAMTCG010000004">
    <property type="protein sequence ID" value="MCP2161072.1"/>
    <property type="molecule type" value="Genomic_DNA"/>
</dbReference>
<reference evidence="3 4" key="1">
    <citation type="submission" date="2022-06" db="EMBL/GenBank/DDBJ databases">
        <title>Genomic Encyclopedia of Archaeal and Bacterial Type Strains, Phase II (KMG-II): from individual species to whole genera.</title>
        <authorList>
            <person name="Goeker M."/>
        </authorList>
    </citation>
    <scope>NUCLEOTIDE SEQUENCE [LARGE SCALE GENOMIC DNA]</scope>
    <source>
        <strain evidence="3 4">DSM 45037</strain>
    </source>
</reference>
<name>A0ABT1H1F0_9NOCA</name>
<dbReference type="InterPro" id="IPR002629">
    <property type="entry name" value="Met_Synth_C/arc"/>
</dbReference>
<dbReference type="SUPFAM" id="SSF51726">
    <property type="entry name" value="UROD/MetE-like"/>
    <property type="match status" value="1"/>
</dbReference>
<gene>
    <name evidence="3" type="ORF">LX12_002267</name>
</gene>
<evidence type="ECO:0000259" key="2">
    <source>
        <dbReference type="Pfam" id="PF01717"/>
    </source>
</evidence>
<dbReference type="Pfam" id="PF01717">
    <property type="entry name" value="Meth_synt_2"/>
    <property type="match status" value="1"/>
</dbReference>
<sequence>MRSDLRGPVTGSRRRGVSSPAPPTGVATGVGSMPGTDPRAVADVVAGEVALMHLPELPARGRGADMIGRCAALLVDMPMDVGIHGFRFAGSGSALRRRAHDLLRADLDALEEIWETRGLGGPDAWVKTQVTGPFTLAAAVETASGHKAVADRGAWADVVGSLTEGVADHARELSKRLDARVVVQIDEPSLRAVVDGRVPPLSRFDVVPAIPAAVVAEHLSALCDGVGAPVVLHDCGDAFPWDVAAQTPLWGVSLDLGRLGTDRSRTEDLDGLGEAVDAGRVVLAGVVPATGPAPVPRPEDVTDRLVALADTIGLDHAVFTDQMLVTPGCGLAGASSDRAAAALKTCTAVADELHHR</sequence>
<accession>A0ABT1H1F0</accession>
<evidence type="ECO:0000313" key="3">
    <source>
        <dbReference type="EMBL" id="MCP2161072.1"/>
    </source>
</evidence>
<feature type="region of interest" description="Disordered" evidence="1">
    <location>
        <begin position="1"/>
        <end position="36"/>
    </location>
</feature>
<dbReference type="Proteomes" id="UP001205740">
    <property type="component" value="Unassembled WGS sequence"/>
</dbReference>
<dbReference type="Gene3D" id="3.20.20.210">
    <property type="match status" value="1"/>
</dbReference>
<feature type="domain" description="Cobalamin-independent methionine synthase MetE C-terminal/archaeal" evidence="2">
    <location>
        <begin position="28"/>
        <end position="351"/>
    </location>
</feature>
<keyword evidence="4" id="KW-1185">Reference proteome</keyword>
<evidence type="ECO:0000256" key="1">
    <source>
        <dbReference type="SAM" id="MobiDB-lite"/>
    </source>
</evidence>
<organism evidence="3 4">
    <name type="scientific">Williamsia serinedens</name>
    <dbReference type="NCBI Taxonomy" id="391736"/>
    <lineage>
        <taxon>Bacteria</taxon>
        <taxon>Bacillati</taxon>
        <taxon>Actinomycetota</taxon>
        <taxon>Actinomycetes</taxon>
        <taxon>Mycobacteriales</taxon>
        <taxon>Nocardiaceae</taxon>
        <taxon>Williamsia</taxon>
    </lineage>
</organism>
<evidence type="ECO:0000313" key="4">
    <source>
        <dbReference type="Proteomes" id="UP001205740"/>
    </source>
</evidence>